<reference evidence="1" key="1">
    <citation type="submission" date="2022-06" db="EMBL/GenBank/DDBJ databases">
        <title>Phylogenomic reconstructions and comparative analyses of Kickxellomycotina fungi.</title>
        <authorList>
            <person name="Reynolds N.K."/>
            <person name="Stajich J.E."/>
            <person name="Barry K."/>
            <person name="Grigoriev I.V."/>
            <person name="Crous P."/>
            <person name="Smith M.E."/>
        </authorList>
    </citation>
    <scope>NUCLEOTIDE SEQUENCE</scope>
    <source>
        <strain evidence="1">RSA 2271</strain>
    </source>
</reference>
<evidence type="ECO:0000313" key="2">
    <source>
        <dbReference type="Proteomes" id="UP001145114"/>
    </source>
</evidence>
<feature type="non-terminal residue" evidence="1">
    <location>
        <position position="182"/>
    </location>
</feature>
<feature type="non-terminal residue" evidence="1">
    <location>
        <position position="1"/>
    </location>
</feature>
<evidence type="ECO:0000313" key="1">
    <source>
        <dbReference type="EMBL" id="KAJ1676366.1"/>
    </source>
</evidence>
<proteinExistence type="predicted"/>
<dbReference type="Proteomes" id="UP001145114">
    <property type="component" value="Unassembled WGS sequence"/>
</dbReference>
<protein>
    <submittedName>
        <fullName evidence="1">Uncharacterized protein</fullName>
    </submittedName>
</protein>
<dbReference type="EMBL" id="JAMZIH010004241">
    <property type="protein sequence ID" value="KAJ1676366.1"/>
    <property type="molecule type" value="Genomic_DNA"/>
</dbReference>
<accession>A0ACC1HL09</accession>
<comment type="caution">
    <text evidence="1">The sequence shown here is derived from an EMBL/GenBank/DDBJ whole genome shotgun (WGS) entry which is preliminary data.</text>
</comment>
<name>A0ACC1HL09_9FUNG</name>
<sequence>PKDGAHYPAKTYEYLKYPPSFDQQWNSPPSKPMPVRRGLSRHASMRRPQVSTEDSASSAYAAARLSDEIHSRSSQMGIDDEPYYDGDYNDAVDHASRSFQTRPHWLSSGPLKVMSPVPADLRSTSRSSPPPSQRPTSISLPSSPAHTTSLGEHRLYDDPEYQFHTAAAAAANSSGKGGIAEQ</sequence>
<gene>
    <name evidence="1" type="ORF">EV182_008338</name>
</gene>
<organism evidence="1 2">
    <name type="scientific">Spiromyces aspiralis</name>
    <dbReference type="NCBI Taxonomy" id="68401"/>
    <lineage>
        <taxon>Eukaryota</taxon>
        <taxon>Fungi</taxon>
        <taxon>Fungi incertae sedis</taxon>
        <taxon>Zoopagomycota</taxon>
        <taxon>Kickxellomycotina</taxon>
        <taxon>Kickxellomycetes</taxon>
        <taxon>Kickxellales</taxon>
        <taxon>Kickxellaceae</taxon>
        <taxon>Spiromyces</taxon>
    </lineage>
</organism>
<keyword evidence="2" id="KW-1185">Reference proteome</keyword>